<keyword evidence="2" id="KW-1185">Reference proteome</keyword>
<keyword evidence="1" id="KW-0418">Kinase</keyword>
<dbReference type="EMBL" id="KB540685">
    <property type="protein sequence ID" value="EMP32466.1"/>
    <property type="molecule type" value="Genomic_DNA"/>
</dbReference>
<gene>
    <name evidence="1" type="ORF">UY3_10430</name>
</gene>
<dbReference type="SUPFAM" id="SSF56112">
    <property type="entry name" value="Protein kinase-like (PK-like)"/>
    <property type="match status" value="1"/>
</dbReference>
<sequence>MELRVGNRYRLGRKIGSGSFGDIYLGCDCYGRYHAAEGQQLIAQYLHESFLEISEADSREVRESISSLFRCSD</sequence>
<dbReference type="InterPro" id="IPR011009">
    <property type="entry name" value="Kinase-like_dom_sf"/>
</dbReference>
<keyword evidence="1" id="KW-0808">Transferase</keyword>
<proteinExistence type="predicted"/>
<dbReference type="STRING" id="8469.M7B3K5"/>
<dbReference type="Proteomes" id="UP000031443">
    <property type="component" value="Unassembled WGS sequence"/>
</dbReference>
<protein>
    <submittedName>
        <fullName evidence="1">Casein kinase I isoform delta-B</fullName>
    </submittedName>
</protein>
<reference evidence="2" key="1">
    <citation type="journal article" date="2013" name="Nat. Genet.">
        <title>The draft genomes of soft-shell turtle and green sea turtle yield insights into the development and evolution of the turtle-specific body plan.</title>
        <authorList>
            <person name="Wang Z."/>
            <person name="Pascual-Anaya J."/>
            <person name="Zadissa A."/>
            <person name="Li W."/>
            <person name="Niimura Y."/>
            <person name="Huang Z."/>
            <person name="Li C."/>
            <person name="White S."/>
            <person name="Xiong Z."/>
            <person name="Fang D."/>
            <person name="Wang B."/>
            <person name="Ming Y."/>
            <person name="Chen Y."/>
            <person name="Zheng Y."/>
            <person name="Kuraku S."/>
            <person name="Pignatelli M."/>
            <person name="Herrero J."/>
            <person name="Beal K."/>
            <person name="Nozawa M."/>
            <person name="Li Q."/>
            <person name="Wang J."/>
            <person name="Zhang H."/>
            <person name="Yu L."/>
            <person name="Shigenobu S."/>
            <person name="Wang J."/>
            <person name="Liu J."/>
            <person name="Flicek P."/>
            <person name="Searle S."/>
            <person name="Wang J."/>
            <person name="Kuratani S."/>
            <person name="Yin Y."/>
            <person name="Aken B."/>
            <person name="Zhang G."/>
            <person name="Irie N."/>
        </authorList>
    </citation>
    <scope>NUCLEOTIDE SEQUENCE [LARGE SCALE GENOMIC DNA]</scope>
</reference>
<dbReference type="GO" id="GO:0016301">
    <property type="term" value="F:kinase activity"/>
    <property type="evidence" value="ECO:0007669"/>
    <property type="project" value="UniProtKB-KW"/>
</dbReference>
<dbReference type="AlphaFoldDB" id="M7B3K5"/>
<organism evidence="1 2">
    <name type="scientific">Chelonia mydas</name>
    <name type="common">Green sea-turtle</name>
    <name type="synonym">Chelonia agassizi</name>
    <dbReference type="NCBI Taxonomy" id="8469"/>
    <lineage>
        <taxon>Eukaryota</taxon>
        <taxon>Metazoa</taxon>
        <taxon>Chordata</taxon>
        <taxon>Craniata</taxon>
        <taxon>Vertebrata</taxon>
        <taxon>Euteleostomi</taxon>
        <taxon>Archelosauria</taxon>
        <taxon>Testudinata</taxon>
        <taxon>Testudines</taxon>
        <taxon>Cryptodira</taxon>
        <taxon>Durocryptodira</taxon>
        <taxon>Americhelydia</taxon>
        <taxon>Chelonioidea</taxon>
        <taxon>Cheloniidae</taxon>
        <taxon>Chelonia</taxon>
    </lineage>
</organism>
<name>M7B3K5_CHEMY</name>
<dbReference type="Gene3D" id="3.30.200.20">
    <property type="entry name" value="Phosphorylase Kinase, domain 1"/>
    <property type="match status" value="1"/>
</dbReference>
<evidence type="ECO:0000313" key="2">
    <source>
        <dbReference type="Proteomes" id="UP000031443"/>
    </source>
</evidence>
<evidence type="ECO:0000313" key="1">
    <source>
        <dbReference type="EMBL" id="EMP32466.1"/>
    </source>
</evidence>
<accession>M7B3K5</accession>